<dbReference type="EMBL" id="QRZA01000003">
    <property type="protein sequence ID" value="RGV35885.1"/>
    <property type="molecule type" value="Genomic_DNA"/>
</dbReference>
<dbReference type="Proteomes" id="UP000286038">
    <property type="component" value="Unassembled WGS sequence"/>
</dbReference>
<evidence type="ECO:0000313" key="8">
    <source>
        <dbReference type="Proteomes" id="UP000286063"/>
    </source>
</evidence>
<organism evidence="3 6">
    <name type="scientific">Butyricimonas virosa</name>
    <dbReference type="NCBI Taxonomy" id="544645"/>
    <lineage>
        <taxon>Bacteria</taxon>
        <taxon>Pseudomonadati</taxon>
        <taxon>Bacteroidota</taxon>
        <taxon>Bacteroidia</taxon>
        <taxon>Bacteroidales</taxon>
        <taxon>Odoribacteraceae</taxon>
        <taxon>Butyricimonas</taxon>
    </lineage>
</organism>
<feature type="transmembrane region" description="Helical" evidence="1">
    <location>
        <begin position="130"/>
        <end position="152"/>
    </location>
</feature>
<feature type="transmembrane region" description="Helical" evidence="1">
    <location>
        <begin position="12"/>
        <end position="30"/>
    </location>
</feature>
<feature type="domain" description="Nucleoside transporter/FeoB GTPase Gate" evidence="2">
    <location>
        <begin position="56"/>
        <end position="155"/>
    </location>
</feature>
<dbReference type="AlphaFoldDB" id="A0A412X542"/>
<evidence type="ECO:0000313" key="7">
    <source>
        <dbReference type="Proteomes" id="UP000286038"/>
    </source>
</evidence>
<keyword evidence="1" id="KW-0812">Transmembrane</keyword>
<dbReference type="Proteomes" id="UP000286063">
    <property type="component" value="Unassembled WGS sequence"/>
</dbReference>
<keyword evidence="1" id="KW-1133">Transmembrane helix</keyword>
<dbReference type="RefSeq" id="WP_117774662.1">
    <property type="nucleotide sequence ID" value="NZ_CABJDM010000005.1"/>
</dbReference>
<feature type="transmembrane region" description="Helical" evidence="1">
    <location>
        <begin position="319"/>
        <end position="336"/>
    </location>
</feature>
<evidence type="ECO:0000313" key="4">
    <source>
        <dbReference type="EMBL" id="RGY20385.1"/>
    </source>
</evidence>
<dbReference type="InterPro" id="IPR011642">
    <property type="entry name" value="Gate_dom"/>
</dbReference>
<evidence type="ECO:0000313" key="6">
    <source>
        <dbReference type="Proteomes" id="UP000283589"/>
    </source>
</evidence>
<feature type="transmembrane region" description="Helical" evidence="1">
    <location>
        <begin position="230"/>
        <end position="250"/>
    </location>
</feature>
<evidence type="ECO:0000259" key="2">
    <source>
        <dbReference type="Pfam" id="PF07670"/>
    </source>
</evidence>
<sequence>MIVNFLRRCWQAIPSGIVCLAVIFALFGYIASVMGTPNMLNTIMKTAHDLLLNTVFYLMGICVITGALGRLFVEFGVVNLLEKILRPLMRPLFNLPGVASLGAVMTFLSDNPAIISLSQDKRFSSYFKKYQFISLTNFGTAFGMGLLVIVFMVGQGFYYEPFIGLFGAFVGCIVSTRLMQRAILKSYPQYAEENACNETIVVEVEHKEEKTLFLRILNSLLDGGRTGVDIGIAIIPGVLIISTLVMILTFGPGTDGYTGAAYQGVEALPWLANKVDFIFRWLFGFTDPHLVAFPITALGAVGAALGLVPNFLTEGWIDGNAIAVFTAIGMCWSGYLSTHTAMLDSLGYRELTSKAILSHTVGGLVAGVTAHWLYILVSLF</sequence>
<proteinExistence type="predicted"/>
<feature type="transmembrane region" description="Helical" evidence="1">
    <location>
        <begin position="290"/>
        <end position="312"/>
    </location>
</feature>
<feature type="transmembrane region" description="Helical" evidence="1">
    <location>
        <begin position="158"/>
        <end position="179"/>
    </location>
</feature>
<dbReference type="EMBL" id="QRPV01000005">
    <property type="protein sequence ID" value="RHM44712.1"/>
    <property type="molecule type" value="Genomic_DNA"/>
</dbReference>
<evidence type="ECO:0000313" key="3">
    <source>
        <dbReference type="EMBL" id="RGV35885.1"/>
    </source>
</evidence>
<keyword evidence="1" id="KW-0472">Membrane</keyword>
<comment type="caution">
    <text evidence="3">The sequence shown here is derived from an EMBL/GenBank/DDBJ whole genome shotgun (WGS) entry which is preliminary data.</text>
</comment>
<dbReference type="Pfam" id="PF07670">
    <property type="entry name" value="Gate"/>
    <property type="match status" value="1"/>
</dbReference>
<dbReference type="Proteomes" id="UP000283589">
    <property type="component" value="Unassembled WGS sequence"/>
</dbReference>
<evidence type="ECO:0000256" key="1">
    <source>
        <dbReference type="SAM" id="Phobius"/>
    </source>
</evidence>
<name>A0A412X542_9BACT</name>
<gene>
    <name evidence="3" type="ORF">DWW18_03640</name>
    <name evidence="5" type="ORF">DWZ68_06215</name>
    <name evidence="4" type="ORF">DXA50_03010</name>
</gene>
<dbReference type="OrthoDB" id="6189592at2"/>
<dbReference type="STRING" id="1121130.GCA_000519105_01983"/>
<protein>
    <recommendedName>
        <fullName evidence="2">Nucleoside transporter/FeoB GTPase Gate domain-containing protein</fullName>
    </recommendedName>
</protein>
<feature type="transmembrane region" description="Helical" evidence="1">
    <location>
        <begin position="50"/>
        <end position="72"/>
    </location>
</feature>
<evidence type="ECO:0000313" key="5">
    <source>
        <dbReference type="EMBL" id="RHM44712.1"/>
    </source>
</evidence>
<feature type="transmembrane region" description="Helical" evidence="1">
    <location>
        <begin position="356"/>
        <end position="377"/>
    </location>
</feature>
<reference evidence="6 7" key="1">
    <citation type="submission" date="2018-08" db="EMBL/GenBank/DDBJ databases">
        <title>A genome reference for cultivated species of the human gut microbiota.</title>
        <authorList>
            <person name="Zou Y."/>
            <person name="Xue W."/>
            <person name="Luo G."/>
        </authorList>
    </citation>
    <scope>NUCLEOTIDE SEQUENCE [LARGE SCALE GENOMIC DNA]</scope>
    <source>
        <strain evidence="3 6">AF14-49</strain>
        <strain evidence="5 7">AF34-33</strain>
        <strain evidence="4 8">OF02-7</strain>
    </source>
</reference>
<dbReference type="EMBL" id="QSCR01000003">
    <property type="protein sequence ID" value="RGY20385.1"/>
    <property type="molecule type" value="Genomic_DNA"/>
</dbReference>
<accession>A0A412X542</accession>